<protein>
    <recommendedName>
        <fullName evidence="1">Vwde helical domain-containing protein</fullName>
    </recommendedName>
</protein>
<organism evidence="2 3">
    <name type="scientific">Tegillarca granosa</name>
    <name type="common">Malaysian cockle</name>
    <name type="synonym">Anadara granosa</name>
    <dbReference type="NCBI Taxonomy" id="220873"/>
    <lineage>
        <taxon>Eukaryota</taxon>
        <taxon>Metazoa</taxon>
        <taxon>Spiralia</taxon>
        <taxon>Lophotrochozoa</taxon>
        <taxon>Mollusca</taxon>
        <taxon>Bivalvia</taxon>
        <taxon>Autobranchia</taxon>
        <taxon>Pteriomorphia</taxon>
        <taxon>Arcoida</taxon>
        <taxon>Arcoidea</taxon>
        <taxon>Arcidae</taxon>
        <taxon>Tegillarca</taxon>
    </lineage>
</organism>
<gene>
    <name evidence="2" type="ORF">KUTeg_019222</name>
</gene>
<dbReference type="InterPro" id="IPR058727">
    <property type="entry name" value="Helical_Vwde"/>
</dbReference>
<evidence type="ECO:0000313" key="2">
    <source>
        <dbReference type="EMBL" id="KAJ8302826.1"/>
    </source>
</evidence>
<accession>A0ABQ9EBV4</accession>
<evidence type="ECO:0000313" key="3">
    <source>
        <dbReference type="Proteomes" id="UP001217089"/>
    </source>
</evidence>
<dbReference type="EMBL" id="JARBDR010000917">
    <property type="protein sequence ID" value="KAJ8302826.1"/>
    <property type="molecule type" value="Genomic_DNA"/>
</dbReference>
<dbReference type="Proteomes" id="UP001217089">
    <property type="component" value="Unassembled WGS sequence"/>
</dbReference>
<keyword evidence="3" id="KW-1185">Reference proteome</keyword>
<dbReference type="Pfam" id="PF26129">
    <property type="entry name" value="Vwde"/>
    <property type="match status" value="1"/>
</dbReference>
<proteinExistence type="predicted"/>
<feature type="non-terminal residue" evidence="2">
    <location>
        <position position="228"/>
    </location>
</feature>
<reference evidence="2 3" key="1">
    <citation type="submission" date="2022-12" db="EMBL/GenBank/DDBJ databases">
        <title>Chromosome-level genome of Tegillarca granosa.</title>
        <authorList>
            <person name="Kim J."/>
        </authorList>
    </citation>
    <scope>NUCLEOTIDE SEQUENCE [LARGE SCALE GENOMIC DNA]</scope>
    <source>
        <strain evidence="2">Teg-2019</strain>
        <tissue evidence="2">Adductor muscle</tissue>
    </source>
</reference>
<feature type="domain" description="Vwde helical" evidence="1">
    <location>
        <begin position="12"/>
        <end position="52"/>
    </location>
</feature>
<comment type="caution">
    <text evidence="2">The sequence shown here is derived from an EMBL/GenBank/DDBJ whole genome shotgun (WGS) entry which is preliminary data.</text>
</comment>
<name>A0ABQ9EBV4_TEGGR</name>
<dbReference type="Gene3D" id="2.60.120.260">
    <property type="entry name" value="Galactose-binding domain-like"/>
    <property type="match status" value="1"/>
</dbReference>
<evidence type="ECO:0000259" key="1">
    <source>
        <dbReference type="Pfam" id="PF26129"/>
    </source>
</evidence>
<sequence length="228" mass="25445">MCFNYNVMVRRLMLTGTLDWAEATRDSIRSSCMKEITANKTLQKKEENGTAPSVMETIQRIACPNECSEKGQCVKGNCVCINGYGSSDCSLDLNAPPEVNGINIDEGGICDVEHCEKAYVSGDDFIDSLDLKCRIQKISIDSSGHRTEEETFYVQGHHESLFEVHCPILQDQSRRRKRSTSDDKTFVVEFKISVTNTGKMYSSAHSLFVLDAECQDVANVSGETRFVL</sequence>